<dbReference type="AlphaFoldDB" id="A0AAV2ACG3"/>
<proteinExistence type="predicted"/>
<dbReference type="EMBL" id="CAXIEN010000148">
    <property type="protein sequence ID" value="CAL1281724.1"/>
    <property type="molecule type" value="Genomic_DNA"/>
</dbReference>
<comment type="caution">
    <text evidence="1">The sequence shown here is derived from an EMBL/GenBank/DDBJ whole genome shotgun (WGS) entry which is preliminary data.</text>
</comment>
<gene>
    <name evidence="1" type="ORF">LARSCL_LOCUS11734</name>
</gene>
<feature type="non-terminal residue" evidence="1">
    <location>
        <position position="1"/>
    </location>
</feature>
<reference evidence="1 2" key="1">
    <citation type="submission" date="2024-04" db="EMBL/GenBank/DDBJ databases">
        <authorList>
            <person name="Rising A."/>
            <person name="Reimegard J."/>
            <person name="Sonavane S."/>
            <person name="Akerstrom W."/>
            <person name="Nylinder S."/>
            <person name="Hedman E."/>
            <person name="Kallberg Y."/>
        </authorList>
    </citation>
    <scope>NUCLEOTIDE SEQUENCE [LARGE SCALE GENOMIC DNA]</scope>
</reference>
<evidence type="ECO:0000313" key="1">
    <source>
        <dbReference type="EMBL" id="CAL1281724.1"/>
    </source>
</evidence>
<dbReference type="Proteomes" id="UP001497382">
    <property type="component" value="Unassembled WGS sequence"/>
</dbReference>
<evidence type="ECO:0000313" key="2">
    <source>
        <dbReference type="Proteomes" id="UP001497382"/>
    </source>
</evidence>
<protein>
    <submittedName>
        <fullName evidence="1">Uncharacterized protein</fullName>
    </submittedName>
</protein>
<sequence>SQQELFPIEDCPKFCLARAQTQTARKEFYHFFLVEEVTWEKFPLLKMAGLKLQQRGSKIESDS</sequence>
<keyword evidence="2" id="KW-1185">Reference proteome</keyword>
<organism evidence="1 2">
    <name type="scientific">Larinioides sclopetarius</name>
    <dbReference type="NCBI Taxonomy" id="280406"/>
    <lineage>
        <taxon>Eukaryota</taxon>
        <taxon>Metazoa</taxon>
        <taxon>Ecdysozoa</taxon>
        <taxon>Arthropoda</taxon>
        <taxon>Chelicerata</taxon>
        <taxon>Arachnida</taxon>
        <taxon>Araneae</taxon>
        <taxon>Araneomorphae</taxon>
        <taxon>Entelegynae</taxon>
        <taxon>Araneoidea</taxon>
        <taxon>Araneidae</taxon>
        <taxon>Larinioides</taxon>
    </lineage>
</organism>
<name>A0AAV2ACG3_9ARAC</name>
<accession>A0AAV2ACG3</accession>